<dbReference type="OrthoDB" id="2428131at2759"/>
<dbReference type="Proteomes" id="UP000265703">
    <property type="component" value="Unassembled WGS sequence"/>
</dbReference>
<protein>
    <submittedName>
        <fullName evidence="1">Uncharacterized protein</fullName>
    </submittedName>
</protein>
<gene>
    <name evidence="1" type="ORF">C1645_733433</name>
</gene>
<reference evidence="1 2" key="1">
    <citation type="submission" date="2018-06" db="EMBL/GenBank/DDBJ databases">
        <title>Comparative genomics reveals the genomic features of Rhizophagus irregularis, R. cerebriforme, R. diaphanum and Gigaspora rosea, and their symbiotic lifestyle signature.</title>
        <authorList>
            <person name="Morin E."/>
            <person name="San Clemente H."/>
            <person name="Chen E.C.H."/>
            <person name="De La Providencia I."/>
            <person name="Hainaut M."/>
            <person name="Kuo A."/>
            <person name="Kohler A."/>
            <person name="Murat C."/>
            <person name="Tang N."/>
            <person name="Roy S."/>
            <person name="Loubradou J."/>
            <person name="Henrissat B."/>
            <person name="Grigoriev I.V."/>
            <person name="Corradi N."/>
            <person name="Roux C."/>
            <person name="Martin F.M."/>
        </authorList>
    </citation>
    <scope>NUCLEOTIDE SEQUENCE [LARGE SCALE GENOMIC DNA]</scope>
    <source>
        <strain evidence="1 2">DAOM 227022</strain>
    </source>
</reference>
<organism evidence="1 2">
    <name type="scientific">Glomus cerebriforme</name>
    <dbReference type="NCBI Taxonomy" id="658196"/>
    <lineage>
        <taxon>Eukaryota</taxon>
        <taxon>Fungi</taxon>
        <taxon>Fungi incertae sedis</taxon>
        <taxon>Mucoromycota</taxon>
        <taxon>Glomeromycotina</taxon>
        <taxon>Glomeromycetes</taxon>
        <taxon>Glomerales</taxon>
        <taxon>Glomeraceae</taxon>
        <taxon>Glomus</taxon>
    </lineage>
</organism>
<evidence type="ECO:0000313" key="1">
    <source>
        <dbReference type="EMBL" id="RIA96237.1"/>
    </source>
</evidence>
<proteinExistence type="predicted"/>
<dbReference type="EMBL" id="QKYT01000048">
    <property type="protein sequence ID" value="RIA96237.1"/>
    <property type="molecule type" value="Genomic_DNA"/>
</dbReference>
<sequence>MSLASIERKNLSREESEKKRTGHKIDILFRIDDMEYFGSETYVDEDPQNSKPISYKQKLFREMKDQLDLLLKKLKFTRETIKGIKNIAIHGINQGGLNGKIYAMYYDSDLHCYFVFETCRYRIGTTWGSIPESLTSLKDILCLKNDIINVLDTVKRTKRIALLTKPEELFTIDNLPETTPTPKKSQKE</sequence>
<evidence type="ECO:0000313" key="2">
    <source>
        <dbReference type="Proteomes" id="UP000265703"/>
    </source>
</evidence>
<keyword evidence="2" id="KW-1185">Reference proteome</keyword>
<name>A0A397TIE9_9GLOM</name>
<comment type="caution">
    <text evidence="1">The sequence shown here is derived from an EMBL/GenBank/DDBJ whole genome shotgun (WGS) entry which is preliminary data.</text>
</comment>
<dbReference type="AlphaFoldDB" id="A0A397TIE9"/>
<accession>A0A397TIE9</accession>